<name>A0A2V1J0G7_9BACT</name>
<evidence type="ECO:0000313" key="11">
    <source>
        <dbReference type="EMBL" id="PWB09452.1"/>
    </source>
</evidence>
<feature type="chain" id="PRO_5015891531" description="beta-N-acetylhexosaminidase" evidence="7">
    <location>
        <begin position="22"/>
        <end position="728"/>
    </location>
</feature>
<dbReference type="GO" id="GO:0016020">
    <property type="term" value="C:membrane"/>
    <property type="evidence" value="ECO:0007669"/>
    <property type="project" value="TreeGrafter"/>
</dbReference>
<dbReference type="CDD" id="cd06563">
    <property type="entry name" value="GH20_chitobiase-like"/>
    <property type="match status" value="1"/>
</dbReference>
<dbReference type="InterPro" id="IPR017853">
    <property type="entry name" value="GH"/>
</dbReference>
<keyword evidence="7" id="KW-0732">Signal</keyword>
<dbReference type="SUPFAM" id="SSF51445">
    <property type="entry name" value="(Trans)glycosidases"/>
    <property type="match status" value="1"/>
</dbReference>
<dbReference type="PANTHER" id="PTHR22600">
    <property type="entry name" value="BETA-HEXOSAMINIDASE"/>
    <property type="match status" value="1"/>
</dbReference>
<reference evidence="12" key="1">
    <citation type="submission" date="2018-02" db="EMBL/GenBank/DDBJ databases">
        <authorList>
            <person name="Clavel T."/>
            <person name="Strowig T."/>
        </authorList>
    </citation>
    <scope>NUCLEOTIDE SEQUENCE [LARGE SCALE GENOMIC DNA]</scope>
    <source>
        <strain evidence="12">DSM 100764</strain>
    </source>
</reference>
<feature type="domain" description="Beta-hexosaminidase bacterial type N-terminal" evidence="9">
    <location>
        <begin position="23"/>
        <end position="152"/>
    </location>
</feature>
<dbReference type="GO" id="GO:0030203">
    <property type="term" value="P:glycosaminoglycan metabolic process"/>
    <property type="evidence" value="ECO:0007669"/>
    <property type="project" value="TreeGrafter"/>
</dbReference>
<comment type="catalytic activity">
    <reaction evidence="1">
        <text>Hydrolysis of terminal non-reducing N-acetyl-D-hexosamine residues in N-acetyl-beta-D-hexosaminides.</text>
        <dbReference type="EC" id="3.2.1.52"/>
    </reaction>
</comment>
<feature type="active site" description="Proton donor" evidence="6">
    <location>
        <position position="320"/>
    </location>
</feature>
<dbReference type="PRINTS" id="PR00738">
    <property type="entry name" value="GLHYDRLASE20"/>
</dbReference>
<dbReference type="PANTHER" id="PTHR22600:SF57">
    <property type="entry name" value="BETA-N-ACETYLHEXOSAMINIDASE"/>
    <property type="match status" value="1"/>
</dbReference>
<protein>
    <recommendedName>
        <fullName evidence="3">beta-N-acetylhexosaminidase</fullName>
        <ecNumber evidence="3">3.2.1.52</ecNumber>
    </recommendedName>
</protein>
<dbReference type="InterPro" id="IPR059177">
    <property type="entry name" value="GH29D-like_dom"/>
</dbReference>
<sequence>MTLRNFIAAAAVALGVFAAGAAVNVVPRPVSVEEHDGQFTLTSKTSIGYAEGLEEYAMYLDSILLQSTGYELPVVAGTSKAAIALSIDSAAVGASEGYRLEVGRKRITVVGADRGGLFYGLQTLLQLFPEQIHSDRPARNVEWNAPCVSIFDAPERPWRGMMLDVARYFHDVDYVKHYIDMMAMYKLNKLQFHMIDDSGWRMESKKYPRLTEVGAYAGTGPSRLGGYYTQDQIRDIIEYGRLRNVEIIPEIEFPAHILSAVVAYPWLSCTGLQHELPRQHFISRDLLCVGKESSMKFLFDILDETVELFPSKYINIGGDEAVYDRWKECPDCQALLKREGLSKASELQGWLTDTVARMMADRGRTVIGWEEIITRGDVSTPVVALIWHNVADSVFASSKGHQAILTPATHMYLDFPESSTPGEIKAAGWMPPISLEKAYSMPVNDYSDSSSVIGVQGCLWSDQFIHGTVLQELPQLDENRSEAYVDYLTFPRLLAVAEVAWDKESRRSWPDFRRRVMTHFGRLDAMGAAYRVPEPSITSMKELPSGEWEFVLEPSIEGSEIRYTTDGTYPTVHSALYKGGKVVAPSRSDFHAVTVHGRRVSLPTYFAPDYSRYERYGAIAGQWQPLQVQTVATPWNIDVIGKISGNGSYEITFIPEKGGDIHFGRLKLMKRDEQLADVDGDYTVKPGQTATYRFDVDAFEAGTPFTVVVERNGVGSNETSGLVFIRKL</sequence>
<dbReference type="SUPFAM" id="SSF55545">
    <property type="entry name" value="beta-N-acetylhexosaminidase-like domain"/>
    <property type="match status" value="1"/>
</dbReference>
<comment type="similarity">
    <text evidence="2">Belongs to the glycosyl hydrolase 20 family.</text>
</comment>
<evidence type="ECO:0000259" key="8">
    <source>
        <dbReference type="Pfam" id="PF00728"/>
    </source>
</evidence>
<gene>
    <name evidence="11" type="ORF">C5O25_01460</name>
</gene>
<dbReference type="GeneID" id="93425364"/>
<evidence type="ECO:0000259" key="9">
    <source>
        <dbReference type="Pfam" id="PF02838"/>
    </source>
</evidence>
<dbReference type="GO" id="GO:0005975">
    <property type="term" value="P:carbohydrate metabolic process"/>
    <property type="evidence" value="ECO:0007669"/>
    <property type="project" value="InterPro"/>
</dbReference>
<accession>A0A2V1J0G7</accession>
<dbReference type="Pfam" id="PF00728">
    <property type="entry name" value="Glyco_hydro_20"/>
    <property type="match status" value="1"/>
</dbReference>
<dbReference type="EMBL" id="PUBV01000002">
    <property type="protein sequence ID" value="PWB09452.1"/>
    <property type="molecule type" value="Genomic_DNA"/>
</dbReference>
<dbReference type="Pfam" id="PF02838">
    <property type="entry name" value="Glyco_hydro_20b"/>
    <property type="match status" value="1"/>
</dbReference>
<dbReference type="AlphaFoldDB" id="A0A2V1J0G7"/>
<keyword evidence="12" id="KW-1185">Reference proteome</keyword>
<evidence type="ECO:0000256" key="4">
    <source>
        <dbReference type="ARBA" id="ARBA00022801"/>
    </source>
</evidence>
<keyword evidence="4" id="KW-0378">Hydrolase</keyword>
<dbReference type="InterPro" id="IPR015883">
    <property type="entry name" value="Glyco_hydro_20_cat"/>
</dbReference>
<dbReference type="Proteomes" id="UP000244925">
    <property type="component" value="Unassembled WGS sequence"/>
</dbReference>
<evidence type="ECO:0000256" key="1">
    <source>
        <dbReference type="ARBA" id="ARBA00001231"/>
    </source>
</evidence>
<feature type="domain" description="GH29D-like beta-sandwich" evidence="10">
    <location>
        <begin position="552"/>
        <end position="597"/>
    </location>
</feature>
<comment type="caution">
    <text evidence="11">The sequence shown here is derived from an EMBL/GenBank/DDBJ whole genome shotgun (WGS) entry which is preliminary data.</text>
</comment>
<dbReference type="GO" id="GO:0004563">
    <property type="term" value="F:beta-N-acetylhexosaminidase activity"/>
    <property type="evidence" value="ECO:0007669"/>
    <property type="project" value="UniProtKB-EC"/>
</dbReference>
<dbReference type="RefSeq" id="WP_107035073.1">
    <property type="nucleotide sequence ID" value="NZ_CAONGC010000005.1"/>
</dbReference>
<feature type="signal peptide" evidence="7">
    <location>
        <begin position="1"/>
        <end position="21"/>
    </location>
</feature>
<proteinExistence type="inferred from homology"/>
<evidence type="ECO:0000256" key="6">
    <source>
        <dbReference type="PIRSR" id="PIRSR625705-1"/>
    </source>
</evidence>
<keyword evidence="5" id="KW-0326">Glycosidase</keyword>
<evidence type="ECO:0000313" key="12">
    <source>
        <dbReference type="Proteomes" id="UP000244925"/>
    </source>
</evidence>
<dbReference type="InterPro" id="IPR015882">
    <property type="entry name" value="HEX_bac_N"/>
</dbReference>
<dbReference type="Gene3D" id="3.30.379.10">
    <property type="entry name" value="Chitobiase/beta-hexosaminidase domain 2-like"/>
    <property type="match status" value="1"/>
</dbReference>
<dbReference type="InterPro" id="IPR029018">
    <property type="entry name" value="Hex-like_dom2"/>
</dbReference>
<evidence type="ECO:0000256" key="7">
    <source>
        <dbReference type="SAM" id="SignalP"/>
    </source>
</evidence>
<dbReference type="Gene3D" id="3.20.20.80">
    <property type="entry name" value="Glycosidases"/>
    <property type="match status" value="1"/>
</dbReference>
<organism evidence="11 12">
    <name type="scientific">Paramuribaculum intestinale</name>
    <dbReference type="NCBI Taxonomy" id="2094151"/>
    <lineage>
        <taxon>Bacteria</taxon>
        <taxon>Pseudomonadati</taxon>
        <taxon>Bacteroidota</taxon>
        <taxon>Bacteroidia</taxon>
        <taxon>Bacteroidales</taxon>
        <taxon>Muribaculaceae</taxon>
        <taxon>Paramuribaculum</taxon>
    </lineage>
</organism>
<evidence type="ECO:0000256" key="2">
    <source>
        <dbReference type="ARBA" id="ARBA00006285"/>
    </source>
</evidence>
<evidence type="ECO:0000259" key="10">
    <source>
        <dbReference type="Pfam" id="PF13290"/>
    </source>
</evidence>
<feature type="domain" description="Glycoside hydrolase family 20 catalytic" evidence="8">
    <location>
        <begin position="157"/>
        <end position="503"/>
    </location>
</feature>
<evidence type="ECO:0000256" key="3">
    <source>
        <dbReference type="ARBA" id="ARBA00012663"/>
    </source>
</evidence>
<dbReference type="InterPro" id="IPR025705">
    <property type="entry name" value="Beta_hexosaminidase_sua/sub"/>
</dbReference>
<dbReference type="EC" id="3.2.1.52" evidence="3"/>
<dbReference type="Pfam" id="PF13290">
    <property type="entry name" value="CHB_HEX_C_1"/>
    <property type="match status" value="1"/>
</dbReference>
<evidence type="ECO:0000256" key="5">
    <source>
        <dbReference type="ARBA" id="ARBA00023295"/>
    </source>
</evidence>